<sequence>MKYLLILLFLSLSLALYAAEDHCTYNFADAKSIFDQNPKLYQNITPVNKDQKNKILTQTITTPKGTVITYKKGGCAHYAFSFLIRPRKLNAKKPERIFIQALRELRAIPAVDKTEINILNEALDRTKWKSIKFENGQYNLSCGDATCALKTIKVKGVESDIEISYDFAL</sequence>
<dbReference type="Proteomes" id="UP000235584">
    <property type="component" value="Chromosome"/>
</dbReference>
<reference evidence="1 2" key="1">
    <citation type="submission" date="2018-01" db="EMBL/GenBank/DDBJ databases">
        <title>Complete genome sequence of Bacteriovorax stolpii DSM12778.</title>
        <authorList>
            <person name="Tang B."/>
            <person name="Chang J."/>
        </authorList>
    </citation>
    <scope>NUCLEOTIDE SEQUENCE [LARGE SCALE GENOMIC DNA]</scope>
    <source>
        <strain evidence="1 2">DSM 12778</strain>
    </source>
</reference>
<organism evidence="1 2">
    <name type="scientific">Bacteriovorax stolpii</name>
    <name type="common">Bdellovibrio stolpii</name>
    <dbReference type="NCBI Taxonomy" id="960"/>
    <lineage>
        <taxon>Bacteria</taxon>
        <taxon>Pseudomonadati</taxon>
        <taxon>Bdellovibrionota</taxon>
        <taxon>Bacteriovoracia</taxon>
        <taxon>Bacteriovoracales</taxon>
        <taxon>Bacteriovoracaceae</taxon>
        <taxon>Bacteriovorax</taxon>
    </lineage>
</organism>
<evidence type="ECO:0000313" key="1">
    <source>
        <dbReference type="EMBL" id="AUN97182.1"/>
    </source>
</evidence>
<proteinExistence type="predicted"/>
<dbReference type="EMBL" id="CP025704">
    <property type="protein sequence ID" value="AUN97182.1"/>
    <property type="molecule type" value="Genomic_DNA"/>
</dbReference>
<protein>
    <submittedName>
        <fullName evidence="1">Uncharacterized protein</fullName>
    </submittedName>
</protein>
<gene>
    <name evidence="1" type="ORF">C0V70_03470</name>
</gene>
<evidence type="ECO:0000313" key="2">
    <source>
        <dbReference type="Proteomes" id="UP000235584"/>
    </source>
</evidence>
<keyword evidence="2" id="KW-1185">Reference proteome</keyword>
<dbReference type="KEGG" id="bsto:C0V70_03470"/>
<dbReference type="RefSeq" id="WP_102242477.1">
    <property type="nucleotide sequence ID" value="NZ_CP025704.1"/>
</dbReference>
<accession>A0A2K9NNW6</accession>
<dbReference type="AlphaFoldDB" id="A0A2K9NNW6"/>
<name>A0A2K9NNW6_BACTC</name>